<accession>A0A5E4YL61</accession>
<proteinExistence type="predicted"/>
<dbReference type="EMBL" id="CABPSH010000022">
    <property type="protein sequence ID" value="VVE49469.1"/>
    <property type="molecule type" value="Genomic_DNA"/>
</dbReference>
<name>A0A5E4YL61_9BURK</name>
<gene>
    <name evidence="1" type="ORF">PEP31012_04623</name>
</gene>
<dbReference type="AlphaFoldDB" id="A0A5E4YL61"/>
<keyword evidence="2" id="KW-1185">Reference proteome</keyword>
<reference evidence="1 2" key="1">
    <citation type="submission" date="2019-08" db="EMBL/GenBank/DDBJ databases">
        <authorList>
            <person name="Peeters C."/>
        </authorList>
    </citation>
    <scope>NUCLEOTIDE SEQUENCE [LARGE SCALE GENOMIC DNA]</scope>
    <source>
        <strain evidence="1 2">LMG 31012</strain>
    </source>
</reference>
<organism evidence="1 2">
    <name type="scientific">Pandoraea eparura</name>
    <dbReference type="NCBI Taxonomy" id="2508291"/>
    <lineage>
        <taxon>Bacteria</taxon>
        <taxon>Pseudomonadati</taxon>
        <taxon>Pseudomonadota</taxon>
        <taxon>Betaproteobacteria</taxon>
        <taxon>Burkholderiales</taxon>
        <taxon>Burkholderiaceae</taxon>
        <taxon>Pandoraea</taxon>
    </lineage>
</organism>
<protein>
    <submittedName>
        <fullName evidence="1">Uncharacterized protein</fullName>
    </submittedName>
</protein>
<evidence type="ECO:0000313" key="2">
    <source>
        <dbReference type="Proteomes" id="UP000400981"/>
    </source>
</evidence>
<sequence length="65" mass="7387">MRPGLSGGEGRESSIGVEHRRMAASHCGEAQYKKRCWSSLQQRFLFGGARFRAYCLLDPRPYILP</sequence>
<evidence type="ECO:0000313" key="1">
    <source>
        <dbReference type="EMBL" id="VVE49469.1"/>
    </source>
</evidence>
<dbReference type="Proteomes" id="UP000400981">
    <property type="component" value="Unassembled WGS sequence"/>
</dbReference>